<keyword evidence="3" id="KW-1185">Reference proteome</keyword>
<proteinExistence type="predicted"/>
<accession>A0A133UVR7</accession>
<dbReference type="Gene3D" id="3.40.50.12370">
    <property type="match status" value="1"/>
</dbReference>
<dbReference type="AlphaFoldDB" id="A0A133UVR7"/>
<feature type="domain" description="UspA" evidence="1">
    <location>
        <begin position="7"/>
        <end position="133"/>
    </location>
</feature>
<evidence type="ECO:0000313" key="3">
    <source>
        <dbReference type="Proteomes" id="UP000070341"/>
    </source>
</evidence>
<protein>
    <recommendedName>
        <fullName evidence="1">UspA domain-containing protein</fullName>
    </recommendedName>
</protein>
<reference evidence="2 3" key="1">
    <citation type="journal article" date="2016" name="Sci. Rep.">
        <title>Metabolic traits of an uncultured archaeal lineage -MSBL1- from brine pools of the Red Sea.</title>
        <authorList>
            <person name="Mwirichia R."/>
            <person name="Alam I."/>
            <person name="Rashid M."/>
            <person name="Vinu M."/>
            <person name="Ba-Alawi W."/>
            <person name="Anthony Kamau A."/>
            <person name="Kamanda Ngugi D."/>
            <person name="Goker M."/>
            <person name="Klenk H.P."/>
            <person name="Bajic V."/>
            <person name="Stingl U."/>
        </authorList>
    </citation>
    <scope>NUCLEOTIDE SEQUENCE [LARGE SCALE GENOMIC DNA]</scope>
    <source>
        <strain evidence="2">SCGC-AAA259M10</strain>
    </source>
</reference>
<dbReference type="EMBL" id="LHXU01000116">
    <property type="protein sequence ID" value="KXA98291.1"/>
    <property type="molecule type" value="Genomic_DNA"/>
</dbReference>
<dbReference type="InterPro" id="IPR006016">
    <property type="entry name" value="UspA"/>
</dbReference>
<evidence type="ECO:0000259" key="1">
    <source>
        <dbReference type="Pfam" id="PF00582"/>
    </source>
</evidence>
<sequence length="190" mass="22185">MKNEYEYKNLLVPVKHPDDVNRVTELSSVLLDKGRVTFLTVIKKGSFPSVQKDWRISERAMESHREKITNKRISIFPKIRYSENVWKGVLEQAEEDDSDLILIGWGGKVSFRSLIQSHLEQIFANSNRDVIAFKNRTDSVRNIQKILFPVGYKDYDYSKRLTITSRIIKKISNLFYRRTAVLVVVPLTFC</sequence>
<comment type="caution">
    <text evidence="2">The sequence shown here is derived from an EMBL/GenBank/DDBJ whole genome shotgun (WGS) entry which is preliminary data.</text>
</comment>
<organism evidence="2 3">
    <name type="scientific">candidate division MSBL1 archaeon SCGC-AAA259M10</name>
    <dbReference type="NCBI Taxonomy" id="1698270"/>
    <lineage>
        <taxon>Archaea</taxon>
        <taxon>Methanobacteriati</taxon>
        <taxon>Methanobacteriota</taxon>
        <taxon>candidate division MSBL1</taxon>
    </lineage>
</organism>
<dbReference type="Proteomes" id="UP000070341">
    <property type="component" value="Unassembled WGS sequence"/>
</dbReference>
<name>A0A133UVR7_9EURY</name>
<gene>
    <name evidence="2" type="ORF">AKJ40_04855</name>
</gene>
<dbReference type="SUPFAM" id="SSF52402">
    <property type="entry name" value="Adenine nucleotide alpha hydrolases-like"/>
    <property type="match status" value="1"/>
</dbReference>
<evidence type="ECO:0000313" key="2">
    <source>
        <dbReference type="EMBL" id="KXA98291.1"/>
    </source>
</evidence>
<dbReference type="Pfam" id="PF00582">
    <property type="entry name" value="Usp"/>
    <property type="match status" value="1"/>
</dbReference>